<organism evidence="1 2">
    <name type="scientific">Dioscorea alata</name>
    <name type="common">Purple yam</name>
    <dbReference type="NCBI Taxonomy" id="55571"/>
    <lineage>
        <taxon>Eukaryota</taxon>
        <taxon>Viridiplantae</taxon>
        <taxon>Streptophyta</taxon>
        <taxon>Embryophyta</taxon>
        <taxon>Tracheophyta</taxon>
        <taxon>Spermatophyta</taxon>
        <taxon>Magnoliopsida</taxon>
        <taxon>Liliopsida</taxon>
        <taxon>Dioscoreales</taxon>
        <taxon>Dioscoreaceae</taxon>
        <taxon>Dioscorea</taxon>
    </lineage>
</organism>
<proteinExistence type="predicted"/>
<accession>A0ACB7VWD5</accession>
<protein>
    <submittedName>
        <fullName evidence="1">Polyketide cyclase/dehydrase protein</fullName>
    </submittedName>
</protein>
<reference evidence="2" key="1">
    <citation type="journal article" date="2022" name="Nat. Commun.">
        <title>Chromosome evolution and the genetic basis of agronomically important traits in greater yam.</title>
        <authorList>
            <person name="Bredeson J.V."/>
            <person name="Lyons J.B."/>
            <person name="Oniyinde I.O."/>
            <person name="Okereke N.R."/>
            <person name="Kolade O."/>
            <person name="Nnabue I."/>
            <person name="Nwadili C.O."/>
            <person name="Hribova E."/>
            <person name="Parker M."/>
            <person name="Nwogha J."/>
            <person name="Shu S."/>
            <person name="Carlson J."/>
            <person name="Kariba R."/>
            <person name="Muthemba S."/>
            <person name="Knop K."/>
            <person name="Barton G.J."/>
            <person name="Sherwood A.V."/>
            <person name="Lopez-Montes A."/>
            <person name="Asiedu R."/>
            <person name="Jamnadass R."/>
            <person name="Muchugi A."/>
            <person name="Goodstein D."/>
            <person name="Egesi C.N."/>
            <person name="Featherston J."/>
            <person name="Asfaw A."/>
            <person name="Simpson G.G."/>
            <person name="Dolezel J."/>
            <person name="Hendre P.S."/>
            <person name="Van Deynze A."/>
            <person name="Kumar P.L."/>
            <person name="Obidiegwu J.E."/>
            <person name="Bhattacharjee R."/>
            <person name="Rokhsar D.S."/>
        </authorList>
    </citation>
    <scope>NUCLEOTIDE SEQUENCE [LARGE SCALE GENOMIC DNA]</scope>
    <source>
        <strain evidence="2">cv. TDa95/00328</strain>
    </source>
</reference>
<evidence type="ECO:0000313" key="2">
    <source>
        <dbReference type="Proteomes" id="UP000827976"/>
    </source>
</evidence>
<evidence type="ECO:0000313" key="1">
    <source>
        <dbReference type="EMBL" id="KAH7678994.1"/>
    </source>
</evidence>
<comment type="caution">
    <text evidence="1">The sequence shown here is derived from an EMBL/GenBank/DDBJ whole genome shotgun (WGS) entry which is preliminary data.</text>
</comment>
<dbReference type="Proteomes" id="UP000827976">
    <property type="component" value="Chromosome 6"/>
</dbReference>
<keyword evidence="2" id="KW-1185">Reference proteome</keyword>
<gene>
    <name evidence="1" type="ORF">IHE45_06G029800</name>
</gene>
<name>A0ACB7VWD5_DIOAL</name>
<dbReference type="EMBL" id="CM037016">
    <property type="protein sequence ID" value="KAH7678994.1"/>
    <property type="molecule type" value="Genomic_DNA"/>
</dbReference>
<sequence>MEKKDGGELEKQKENKETWQGCVTAKVQKGTRNQVWSLVGDFLGLDKLHLMIFICKLVEGVLGQPGCIRYCSYVPPTDDIAREATSNLWVQERLLSLDPIGQSLSYEITENNMGFTRYMVTLKVVGGGGDDDDDDDYDGDENGCSLEWCFEADPVVGFSEEGLVSILQNGLNGMAAKVEDALHA</sequence>